<dbReference type="EMBL" id="JNVU01000031">
    <property type="protein sequence ID" value="KEI43809.1"/>
    <property type="molecule type" value="Genomic_DNA"/>
</dbReference>
<keyword evidence="2" id="KW-0819">tRNA processing</keyword>
<dbReference type="PANTHER" id="PTHR12682:SF11">
    <property type="entry name" value="PROTEIN ARCHEASE"/>
    <property type="match status" value="1"/>
</dbReference>
<feature type="domain" description="Archease" evidence="5">
    <location>
        <begin position="5"/>
        <end position="137"/>
    </location>
</feature>
<dbReference type="InterPro" id="IPR002804">
    <property type="entry name" value="Archease"/>
</dbReference>
<dbReference type="GO" id="GO:0046872">
    <property type="term" value="F:metal ion binding"/>
    <property type="evidence" value="ECO:0007669"/>
    <property type="project" value="UniProtKB-KW"/>
</dbReference>
<dbReference type="eggNOG" id="COG1371">
    <property type="taxonomic scope" value="Bacteria"/>
</dbReference>
<gene>
    <name evidence="6" type="ORF">GU90_12460</name>
</gene>
<dbReference type="Proteomes" id="UP000031419">
    <property type="component" value="Unassembled WGS sequence"/>
</dbReference>
<protein>
    <recommendedName>
        <fullName evidence="5">Archease domain-containing protein</fullName>
    </recommendedName>
</protein>
<sequence>MSEGFRLLPHTADVRFEAWGPTREACLAQAVRAFTATFAEVSGAHPDQRRSVVLDAEQDEQLLLAALDELVFLLDTEDAVPVDVSAERTDGGALLQLWTTSVRVLRSTGAAPKAVSLHGLQFSRENDEWRCSVTLDV</sequence>
<keyword evidence="7" id="KW-1185">Reference proteome</keyword>
<evidence type="ECO:0000259" key="5">
    <source>
        <dbReference type="Pfam" id="PF01951"/>
    </source>
</evidence>
<evidence type="ECO:0000256" key="2">
    <source>
        <dbReference type="ARBA" id="ARBA00022694"/>
    </source>
</evidence>
<dbReference type="RefSeq" id="WP_029722296.1">
    <property type="nucleotide sequence ID" value="NZ_JNVU01000031.1"/>
</dbReference>
<keyword evidence="3" id="KW-0479">Metal-binding</keyword>
<accession>A0A073B7Y3</accession>
<dbReference type="InterPro" id="IPR023572">
    <property type="entry name" value="Archease_dom"/>
</dbReference>
<dbReference type="Pfam" id="PF01951">
    <property type="entry name" value="Archease"/>
    <property type="match status" value="1"/>
</dbReference>
<evidence type="ECO:0000256" key="1">
    <source>
        <dbReference type="ARBA" id="ARBA00007963"/>
    </source>
</evidence>
<comment type="caution">
    <text evidence="6">The sequence shown here is derived from an EMBL/GenBank/DDBJ whole genome shotgun (WGS) entry which is preliminary data.</text>
</comment>
<name>A0A073B7Y3_9PSEU</name>
<dbReference type="InterPro" id="IPR036820">
    <property type="entry name" value="Archease_dom_sf"/>
</dbReference>
<dbReference type="Gene3D" id="3.55.10.10">
    <property type="entry name" value="Archease domain"/>
    <property type="match status" value="1"/>
</dbReference>
<dbReference type="SUPFAM" id="SSF69819">
    <property type="entry name" value="MTH1598-like"/>
    <property type="match status" value="1"/>
</dbReference>
<dbReference type="OrthoDB" id="3827441at2"/>
<proteinExistence type="inferred from homology"/>
<comment type="similarity">
    <text evidence="1">Belongs to the archease family.</text>
</comment>
<dbReference type="PANTHER" id="PTHR12682">
    <property type="entry name" value="ARCHEASE"/>
    <property type="match status" value="1"/>
</dbReference>
<dbReference type="STRING" id="28042.GU90_12460"/>
<dbReference type="GO" id="GO:0008033">
    <property type="term" value="P:tRNA processing"/>
    <property type="evidence" value="ECO:0007669"/>
    <property type="project" value="UniProtKB-KW"/>
</dbReference>
<dbReference type="AlphaFoldDB" id="A0A073B7Y3"/>
<organism evidence="6 7">
    <name type="scientific">Saccharopolyspora rectivirgula</name>
    <dbReference type="NCBI Taxonomy" id="28042"/>
    <lineage>
        <taxon>Bacteria</taxon>
        <taxon>Bacillati</taxon>
        <taxon>Actinomycetota</taxon>
        <taxon>Actinomycetes</taxon>
        <taxon>Pseudonocardiales</taxon>
        <taxon>Pseudonocardiaceae</taxon>
        <taxon>Saccharopolyspora</taxon>
    </lineage>
</organism>
<keyword evidence="4" id="KW-0106">Calcium</keyword>
<evidence type="ECO:0000256" key="4">
    <source>
        <dbReference type="ARBA" id="ARBA00022837"/>
    </source>
</evidence>
<evidence type="ECO:0000313" key="7">
    <source>
        <dbReference type="Proteomes" id="UP000031419"/>
    </source>
</evidence>
<evidence type="ECO:0000313" key="6">
    <source>
        <dbReference type="EMBL" id="KEI43809.1"/>
    </source>
</evidence>
<evidence type="ECO:0000256" key="3">
    <source>
        <dbReference type="ARBA" id="ARBA00022723"/>
    </source>
</evidence>
<reference evidence="6 7" key="1">
    <citation type="submission" date="2014-06" db="EMBL/GenBank/DDBJ databases">
        <title>Saccharopolyspora rectivirgula DSM-43113 Genome sequencing.</title>
        <authorList>
            <person name="Barrera C."/>
            <person name="Millon L."/>
            <person name="Rognon B."/>
            <person name="Zaugg C."/>
            <person name="Monod M."/>
        </authorList>
    </citation>
    <scope>NUCLEOTIDE SEQUENCE [LARGE SCALE GENOMIC DNA]</scope>
    <source>
        <strain evidence="6 7">DSM 43113</strain>
    </source>
</reference>